<name>A0ACC3CSU3_9PEZI</name>
<evidence type="ECO:0000313" key="2">
    <source>
        <dbReference type="Proteomes" id="UP001186974"/>
    </source>
</evidence>
<feature type="non-terminal residue" evidence="1">
    <location>
        <position position="117"/>
    </location>
</feature>
<reference evidence="1" key="1">
    <citation type="submission" date="2024-09" db="EMBL/GenBank/DDBJ databases">
        <title>Black Yeasts Isolated from many extreme environments.</title>
        <authorList>
            <person name="Coleine C."/>
            <person name="Stajich J.E."/>
            <person name="Selbmann L."/>
        </authorList>
    </citation>
    <scope>NUCLEOTIDE SEQUENCE</scope>
    <source>
        <strain evidence="1">CCFEE 5737</strain>
    </source>
</reference>
<proteinExistence type="predicted"/>
<gene>
    <name evidence="1" type="ORF">LTS18_001898</name>
</gene>
<protein>
    <submittedName>
        <fullName evidence="1">Uncharacterized protein</fullName>
    </submittedName>
</protein>
<sequence length="117" mass="13613">MHFELRVHKERIEILEEVPEWYSVHLYWPNESSLLDDKAAPMLEILHKGDDRRDSAQQISPTTVEGRRARSAILQKQARNFQNLLHRLDARRERRLRDYDPNSLPGKTSPTGAASAN</sequence>
<dbReference type="Proteomes" id="UP001186974">
    <property type="component" value="Unassembled WGS sequence"/>
</dbReference>
<evidence type="ECO:0000313" key="1">
    <source>
        <dbReference type="EMBL" id="KAK3044203.1"/>
    </source>
</evidence>
<dbReference type="EMBL" id="JAWDJW010012282">
    <property type="protein sequence ID" value="KAK3044203.1"/>
    <property type="molecule type" value="Genomic_DNA"/>
</dbReference>
<accession>A0ACC3CSU3</accession>
<keyword evidence="2" id="KW-1185">Reference proteome</keyword>
<organism evidence="1 2">
    <name type="scientific">Coniosporium uncinatum</name>
    <dbReference type="NCBI Taxonomy" id="93489"/>
    <lineage>
        <taxon>Eukaryota</taxon>
        <taxon>Fungi</taxon>
        <taxon>Dikarya</taxon>
        <taxon>Ascomycota</taxon>
        <taxon>Pezizomycotina</taxon>
        <taxon>Dothideomycetes</taxon>
        <taxon>Dothideomycetes incertae sedis</taxon>
        <taxon>Coniosporium</taxon>
    </lineage>
</organism>
<comment type="caution">
    <text evidence="1">The sequence shown here is derived from an EMBL/GenBank/DDBJ whole genome shotgun (WGS) entry which is preliminary data.</text>
</comment>